<keyword evidence="2" id="KW-1185">Reference proteome</keyword>
<accession>A0A1W1HIG8</accession>
<dbReference type="AlphaFoldDB" id="A0A1W1HIG8"/>
<organism evidence="1 2">
    <name type="scientific">Desulfamplus magnetovallimortis</name>
    <dbReference type="NCBI Taxonomy" id="1246637"/>
    <lineage>
        <taxon>Bacteria</taxon>
        <taxon>Pseudomonadati</taxon>
        <taxon>Thermodesulfobacteriota</taxon>
        <taxon>Desulfobacteria</taxon>
        <taxon>Desulfobacterales</taxon>
        <taxon>Desulfobacteraceae</taxon>
        <taxon>Desulfamplus</taxon>
    </lineage>
</organism>
<proteinExistence type="predicted"/>
<name>A0A1W1HIG8_9BACT</name>
<sequence length="164" mass="18408">MSIFYPAPGSVDYGHCLEQNILPENLSLMRSSALPLSDITSRLQSVTLLRLARIVNFIKSVKGANATLPPPESYCEQRWVGDRCAAYEQGGGSYRRGADFSLTEREKLSLKLLQWFLHDGIIRGVEGNAKVFEHFTDVDLSRFFLGELNKCESNISGKYDETVK</sequence>
<dbReference type="Proteomes" id="UP000191931">
    <property type="component" value="Unassembled WGS sequence"/>
</dbReference>
<dbReference type="EMBL" id="FWEV01000306">
    <property type="protein sequence ID" value="SLM32307.1"/>
    <property type="molecule type" value="Genomic_DNA"/>
</dbReference>
<gene>
    <name evidence="1" type="ORF">MTBBW1_620050</name>
</gene>
<dbReference type="STRING" id="1246637.MTBBW1_620050"/>
<reference evidence="1 2" key="1">
    <citation type="submission" date="2017-03" db="EMBL/GenBank/DDBJ databases">
        <authorList>
            <person name="Afonso C.L."/>
            <person name="Miller P.J."/>
            <person name="Scott M.A."/>
            <person name="Spackman E."/>
            <person name="Goraichik I."/>
            <person name="Dimitrov K.M."/>
            <person name="Suarez D.L."/>
            <person name="Swayne D.E."/>
        </authorList>
    </citation>
    <scope>NUCLEOTIDE SEQUENCE [LARGE SCALE GENOMIC DNA]</scope>
    <source>
        <strain evidence="1">PRJEB14757</strain>
    </source>
</reference>
<protein>
    <submittedName>
        <fullName evidence="1">Cobalamin B12-binding domain protein</fullName>
    </submittedName>
</protein>
<evidence type="ECO:0000313" key="1">
    <source>
        <dbReference type="EMBL" id="SLM32307.1"/>
    </source>
</evidence>
<evidence type="ECO:0000313" key="2">
    <source>
        <dbReference type="Proteomes" id="UP000191931"/>
    </source>
</evidence>